<dbReference type="EMBL" id="UINC01198782">
    <property type="protein sequence ID" value="SVE16894.1"/>
    <property type="molecule type" value="Genomic_DNA"/>
</dbReference>
<organism evidence="2">
    <name type="scientific">marine metagenome</name>
    <dbReference type="NCBI Taxonomy" id="408172"/>
    <lineage>
        <taxon>unclassified sequences</taxon>
        <taxon>metagenomes</taxon>
        <taxon>ecological metagenomes</taxon>
    </lineage>
</organism>
<gene>
    <name evidence="2" type="ORF">METZ01_LOCUS469748</name>
</gene>
<dbReference type="InterPro" id="IPR016134">
    <property type="entry name" value="Dockerin_dom"/>
</dbReference>
<dbReference type="GO" id="GO:0000272">
    <property type="term" value="P:polysaccharide catabolic process"/>
    <property type="evidence" value="ECO:0007669"/>
    <property type="project" value="InterPro"/>
</dbReference>
<evidence type="ECO:0000313" key="2">
    <source>
        <dbReference type="EMBL" id="SVE16894.1"/>
    </source>
</evidence>
<dbReference type="Gene3D" id="1.10.1330.10">
    <property type="entry name" value="Dockerin domain"/>
    <property type="match status" value="1"/>
</dbReference>
<dbReference type="AlphaFoldDB" id="A0A383BAI0"/>
<accession>A0A383BAI0</accession>
<dbReference type="PROSITE" id="PS51766">
    <property type="entry name" value="DOCKERIN"/>
    <property type="match status" value="1"/>
</dbReference>
<feature type="non-terminal residue" evidence="2">
    <location>
        <position position="246"/>
    </location>
</feature>
<dbReference type="GO" id="GO:0004553">
    <property type="term" value="F:hydrolase activity, hydrolyzing O-glycosyl compounds"/>
    <property type="evidence" value="ECO:0007669"/>
    <property type="project" value="InterPro"/>
</dbReference>
<protein>
    <recommendedName>
        <fullName evidence="1">Dockerin domain-containing protein</fullName>
    </recommendedName>
</protein>
<name>A0A383BAI0_9ZZZZ</name>
<evidence type="ECO:0000259" key="1">
    <source>
        <dbReference type="PROSITE" id="PS51766"/>
    </source>
</evidence>
<dbReference type="SUPFAM" id="SSF63446">
    <property type="entry name" value="Type I dockerin domain"/>
    <property type="match status" value="1"/>
</dbReference>
<dbReference type="Pfam" id="PF00404">
    <property type="entry name" value="Dockerin_1"/>
    <property type="match status" value="1"/>
</dbReference>
<proteinExistence type="predicted"/>
<feature type="domain" description="Dockerin" evidence="1">
    <location>
        <begin position="92"/>
        <end position="159"/>
    </location>
</feature>
<dbReference type="CDD" id="cd14256">
    <property type="entry name" value="Dockerin_I"/>
    <property type="match status" value="1"/>
</dbReference>
<reference evidence="2" key="1">
    <citation type="submission" date="2018-05" db="EMBL/GenBank/DDBJ databases">
        <authorList>
            <person name="Lanie J.A."/>
            <person name="Ng W.-L."/>
            <person name="Kazmierczak K.M."/>
            <person name="Andrzejewski T.M."/>
            <person name="Davidsen T.M."/>
            <person name="Wayne K.J."/>
            <person name="Tettelin H."/>
            <person name="Glass J.I."/>
            <person name="Rusch D."/>
            <person name="Podicherti R."/>
            <person name="Tsui H.-C.T."/>
            <person name="Winkler M.E."/>
        </authorList>
    </citation>
    <scope>NUCLEOTIDE SEQUENCE</scope>
</reference>
<feature type="non-terminal residue" evidence="2">
    <location>
        <position position="1"/>
    </location>
</feature>
<dbReference type="InterPro" id="IPR002105">
    <property type="entry name" value="Dockerin_1_rpt"/>
</dbReference>
<dbReference type="InterPro" id="IPR036439">
    <property type="entry name" value="Dockerin_dom_sf"/>
</dbReference>
<sequence>EVIDNTSRALMATVALSCDACLYGGPWEGSWVVDAMAFGYFTVYGFDAGSEACGTVTFCEDTNGACSGTSDEVCAVAGDLDSGECAEDDGCDGAGSGDVNGDGNSDVLDIVQIVNVILGGSFNDECAAEAADMNGDGSADVLDIVQIVNGILGRSDVGDATTGKLIRDNGALMLEANGYIGGVQMTLSHGADFTIELTDNALVADSRTVGNETKLVIVAPEGEELFTHTGDFEIVDMIVANSEGRV</sequence>